<accession>A0A8K2A0E3</accession>
<dbReference type="GO" id="GO:0051539">
    <property type="term" value="F:4 iron, 4 sulfur cluster binding"/>
    <property type="evidence" value="ECO:0007669"/>
    <property type="project" value="UniProtKB-KW"/>
</dbReference>
<organism evidence="8 9">
    <name type="scientific">Petrachloros mirabilis ULC683</name>
    <dbReference type="NCBI Taxonomy" id="2781853"/>
    <lineage>
        <taxon>Bacteria</taxon>
        <taxon>Bacillati</taxon>
        <taxon>Cyanobacteriota</taxon>
        <taxon>Cyanophyceae</taxon>
        <taxon>Synechococcales</taxon>
        <taxon>Petrachlorosaceae</taxon>
        <taxon>Petrachloros</taxon>
        <taxon>Petrachloros mirabilis</taxon>
    </lineage>
</organism>
<dbReference type="GO" id="GO:0003824">
    <property type="term" value="F:catalytic activity"/>
    <property type="evidence" value="ECO:0007669"/>
    <property type="project" value="InterPro"/>
</dbReference>
<protein>
    <submittedName>
        <fullName evidence="8">DUF4070 domain-containing protein</fullName>
    </submittedName>
</protein>
<evidence type="ECO:0000256" key="5">
    <source>
        <dbReference type="ARBA" id="ARBA00023014"/>
    </source>
</evidence>
<dbReference type="InterPro" id="IPR051198">
    <property type="entry name" value="BchE-like"/>
</dbReference>
<keyword evidence="2" id="KW-0949">S-adenosyl-L-methionine</keyword>
<dbReference type="SMART" id="SM00729">
    <property type="entry name" value="Elp3"/>
    <property type="match status" value="1"/>
</dbReference>
<dbReference type="SUPFAM" id="SSF102114">
    <property type="entry name" value="Radical SAM enzymes"/>
    <property type="match status" value="1"/>
</dbReference>
<evidence type="ECO:0000256" key="2">
    <source>
        <dbReference type="ARBA" id="ARBA00022691"/>
    </source>
</evidence>
<dbReference type="RefSeq" id="WP_161825617.1">
    <property type="nucleotide sequence ID" value="NZ_WVIC01000021.1"/>
</dbReference>
<dbReference type="InterPro" id="IPR007197">
    <property type="entry name" value="rSAM"/>
</dbReference>
<dbReference type="GO" id="GO:0005829">
    <property type="term" value="C:cytosol"/>
    <property type="evidence" value="ECO:0007669"/>
    <property type="project" value="TreeGrafter"/>
</dbReference>
<dbReference type="GO" id="GO:0046872">
    <property type="term" value="F:metal ion binding"/>
    <property type="evidence" value="ECO:0007669"/>
    <property type="project" value="UniProtKB-KW"/>
</dbReference>
<reference evidence="8" key="1">
    <citation type="submission" date="2019-12" db="EMBL/GenBank/DDBJ databases">
        <title>High-Quality draft genome sequences of three cyanobacteria isolated from the limestone walls of the Old Cathedral of Coimbra.</title>
        <authorList>
            <person name="Tiago I."/>
            <person name="Soares F."/>
            <person name="Portugal A."/>
        </authorList>
    </citation>
    <scope>NUCLEOTIDE SEQUENCE [LARGE SCALE GENOMIC DNA]</scope>
    <source>
        <strain evidence="8">C</strain>
    </source>
</reference>
<keyword evidence="5" id="KW-0411">Iron-sulfur</keyword>
<dbReference type="PANTHER" id="PTHR43409:SF3">
    <property type="entry name" value="HYPOTHETICAL METHYLTRANSFERASE"/>
    <property type="match status" value="1"/>
</dbReference>
<dbReference type="Pfam" id="PF04055">
    <property type="entry name" value="Radical_SAM"/>
    <property type="match status" value="1"/>
</dbReference>
<dbReference type="AlphaFoldDB" id="A0A8K2A0E3"/>
<dbReference type="SFLD" id="SFLDF00303">
    <property type="entry name" value="hopanoid_C2-methyltransferase"/>
    <property type="match status" value="1"/>
</dbReference>
<evidence type="ECO:0000256" key="4">
    <source>
        <dbReference type="ARBA" id="ARBA00023004"/>
    </source>
</evidence>
<dbReference type="InterPro" id="IPR034466">
    <property type="entry name" value="Methyltransferase_Class_B"/>
</dbReference>
<keyword evidence="4" id="KW-0408">Iron</keyword>
<dbReference type="SFLD" id="SFLDS00029">
    <property type="entry name" value="Radical_SAM"/>
    <property type="match status" value="1"/>
</dbReference>
<comment type="cofactor">
    <cofactor evidence="1">
        <name>[4Fe-4S] cluster</name>
        <dbReference type="ChEBI" id="CHEBI:49883"/>
    </cofactor>
</comment>
<feature type="region of interest" description="Disordered" evidence="6">
    <location>
        <begin position="508"/>
        <end position="527"/>
    </location>
</feature>
<dbReference type="SFLD" id="SFLDG01123">
    <property type="entry name" value="methyltransferase_(Class_B)"/>
    <property type="match status" value="1"/>
</dbReference>
<dbReference type="InterPro" id="IPR058240">
    <property type="entry name" value="rSAM_sf"/>
</dbReference>
<dbReference type="InterPro" id="IPR025274">
    <property type="entry name" value="DUF4070"/>
</dbReference>
<sequence length="527" mass="60501">MKALLLWPHLPNSFWSYRETLHLAGLRSTNPPLGLITVAAMLPADWDIRFADRNVQPETDADWDWCDLVIISAMIIQKADFQALIRKGVERGKKVAVGGPFATSVPEVALKAGAHYLILDEGECTIPLFLAALERGEERGIFRASEKPDVTQTPVPRFDLLDLNAYMAITVQFSRGCPFQCEFCDIINLYGRKPRTKTPEQMLAEFEVLYQMGWQRYVFVVDDNFIGNTRNAKVFLRELIPWMEAHHYPFILLTEASLNLAEDEELVELMVKAGFTMVFMGIETPDTDSLVGIHKLQNTRQSLIESCDKITRAGLQIMSGFIMGFDNERPGAGQRIRDFIEETGIPQCQFSLLHALQNTALWTRLQQEGRLLEGGVGTFHQGAIMNFVPTRPVAEITEEYIETFWHLYSPMPYLKRTFHHFMQMGGWRGRTQRRLTTTELRLFLALCWRQGMVRQTRWHFWWQFVAIALWKPRLLFDYLVALGAGEHFFSYRHQVRSQLQEQLAHLSQGTPTNTGISSSEHQTLTPV</sequence>
<keyword evidence="3" id="KW-0479">Metal-binding</keyword>
<evidence type="ECO:0000259" key="7">
    <source>
        <dbReference type="PROSITE" id="PS51918"/>
    </source>
</evidence>
<name>A0A8K2A0E3_9CYAN</name>
<dbReference type="SFLD" id="SFLDG01082">
    <property type="entry name" value="B12-binding_domain_containing"/>
    <property type="match status" value="1"/>
</dbReference>
<keyword evidence="9" id="KW-1185">Reference proteome</keyword>
<dbReference type="GO" id="GO:0031419">
    <property type="term" value="F:cobalamin binding"/>
    <property type="evidence" value="ECO:0007669"/>
    <property type="project" value="InterPro"/>
</dbReference>
<dbReference type="PANTHER" id="PTHR43409">
    <property type="entry name" value="ANAEROBIC MAGNESIUM-PROTOPORPHYRIN IX MONOMETHYL ESTER CYCLASE-RELATED"/>
    <property type="match status" value="1"/>
</dbReference>
<comment type="caution">
    <text evidence="8">The sequence shown here is derived from an EMBL/GenBank/DDBJ whole genome shotgun (WGS) entry which is preliminary data.</text>
</comment>
<dbReference type="PROSITE" id="PS51918">
    <property type="entry name" value="RADICAL_SAM"/>
    <property type="match status" value="1"/>
</dbReference>
<evidence type="ECO:0000256" key="1">
    <source>
        <dbReference type="ARBA" id="ARBA00001966"/>
    </source>
</evidence>
<dbReference type="CDD" id="cd01335">
    <property type="entry name" value="Radical_SAM"/>
    <property type="match status" value="1"/>
</dbReference>
<dbReference type="InterPro" id="IPR034530">
    <property type="entry name" value="HpnP-like"/>
</dbReference>
<dbReference type="InterPro" id="IPR006638">
    <property type="entry name" value="Elp3/MiaA/NifB-like_rSAM"/>
</dbReference>
<dbReference type="Pfam" id="PF02310">
    <property type="entry name" value="B12-binding"/>
    <property type="match status" value="1"/>
</dbReference>
<dbReference type="CDD" id="cd02068">
    <property type="entry name" value="radical_SAM_B12_BD"/>
    <property type="match status" value="1"/>
</dbReference>
<dbReference type="EMBL" id="WVIC01000021">
    <property type="protein sequence ID" value="NCJ07142.1"/>
    <property type="molecule type" value="Genomic_DNA"/>
</dbReference>
<evidence type="ECO:0000313" key="9">
    <source>
        <dbReference type="Proteomes" id="UP000607397"/>
    </source>
</evidence>
<gene>
    <name evidence="8" type="ORF">GS597_11630</name>
</gene>
<dbReference type="Gene3D" id="3.40.50.280">
    <property type="entry name" value="Cobalamin-binding domain"/>
    <property type="match status" value="1"/>
</dbReference>
<evidence type="ECO:0000256" key="3">
    <source>
        <dbReference type="ARBA" id="ARBA00022723"/>
    </source>
</evidence>
<dbReference type="InterPro" id="IPR023404">
    <property type="entry name" value="rSAM_horseshoe"/>
</dbReference>
<evidence type="ECO:0000313" key="8">
    <source>
        <dbReference type="EMBL" id="NCJ07142.1"/>
    </source>
</evidence>
<dbReference type="Gene3D" id="3.80.30.20">
    <property type="entry name" value="tm_1862 like domain"/>
    <property type="match status" value="1"/>
</dbReference>
<feature type="domain" description="Radical SAM core" evidence="7">
    <location>
        <begin position="163"/>
        <end position="389"/>
    </location>
</feature>
<proteinExistence type="predicted"/>
<evidence type="ECO:0000256" key="6">
    <source>
        <dbReference type="SAM" id="MobiDB-lite"/>
    </source>
</evidence>
<dbReference type="InterPro" id="IPR006158">
    <property type="entry name" value="Cobalamin-bd"/>
</dbReference>
<dbReference type="Pfam" id="PF13282">
    <property type="entry name" value="DUF4070"/>
    <property type="match status" value="1"/>
</dbReference>
<dbReference type="Proteomes" id="UP000607397">
    <property type="component" value="Unassembled WGS sequence"/>
</dbReference>